<evidence type="ECO:0008006" key="3">
    <source>
        <dbReference type="Google" id="ProtNLM"/>
    </source>
</evidence>
<comment type="caution">
    <text evidence="1">The sequence shown here is derived from an EMBL/GenBank/DDBJ whole genome shotgun (WGS) entry which is preliminary data.</text>
</comment>
<protein>
    <recommendedName>
        <fullName evidence="3">DDE-1 domain-containing protein</fullName>
    </recommendedName>
</protein>
<dbReference type="OrthoDB" id="10163596at2759"/>
<evidence type="ECO:0000313" key="1">
    <source>
        <dbReference type="EMBL" id="CAF0758720.1"/>
    </source>
</evidence>
<gene>
    <name evidence="1" type="ORF">OXX778_LOCUS4314</name>
</gene>
<dbReference type="Proteomes" id="UP000663879">
    <property type="component" value="Unassembled WGS sequence"/>
</dbReference>
<organism evidence="1 2">
    <name type="scientific">Brachionus calyciflorus</name>
    <dbReference type="NCBI Taxonomy" id="104777"/>
    <lineage>
        <taxon>Eukaryota</taxon>
        <taxon>Metazoa</taxon>
        <taxon>Spiralia</taxon>
        <taxon>Gnathifera</taxon>
        <taxon>Rotifera</taxon>
        <taxon>Eurotatoria</taxon>
        <taxon>Monogononta</taxon>
        <taxon>Pseudotrocha</taxon>
        <taxon>Ploima</taxon>
        <taxon>Brachionidae</taxon>
        <taxon>Brachionus</taxon>
    </lineage>
</organism>
<keyword evidence="2" id="KW-1185">Reference proteome</keyword>
<sequence length="75" mass="8287">MDETSIYLDCPFKNTYATKGSKRVKVNTQSGEMARISAAFTASADGTKLPILVNIASKFFATRQCTHYLQNSSNF</sequence>
<evidence type="ECO:0000313" key="2">
    <source>
        <dbReference type="Proteomes" id="UP000663879"/>
    </source>
</evidence>
<dbReference type="EMBL" id="CAJNOC010000416">
    <property type="protein sequence ID" value="CAF0758720.1"/>
    <property type="molecule type" value="Genomic_DNA"/>
</dbReference>
<reference evidence="1" key="1">
    <citation type="submission" date="2021-02" db="EMBL/GenBank/DDBJ databases">
        <authorList>
            <person name="Nowell W R."/>
        </authorList>
    </citation>
    <scope>NUCLEOTIDE SEQUENCE</scope>
    <source>
        <strain evidence="1">Ploen Becks lab</strain>
    </source>
</reference>
<proteinExistence type="predicted"/>
<name>A0A813PQN1_9BILA</name>
<dbReference type="AlphaFoldDB" id="A0A813PQN1"/>
<accession>A0A813PQN1</accession>